<feature type="domain" description="Expansin-like EG45" evidence="1">
    <location>
        <begin position="54"/>
        <end position="116"/>
    </location>
</feature>
<evidence type="ECO:0000313" key="2">
    <source>
        <dbReference type="EMBL" id="GFY84389.1"/>
    </source>
</evidence>
<reference evidence="2 3" key="1">
    <citation type="submission" date="2019-07" db="EMBL/GenBank/DDBJ databases">
        <title>De Novo Assembly of kiwifruit Actinidia rufa.</title>
        <authorList>
            <person name="Sugita-Konishi S."/>
            <person name="Sato K."/>
            <person name="Mori E."/>
            <person name="Abe Y."/>
            <person name="Kisaki G."/>
            <person name="Hamano K."/>
            <person name="Suezawa K."/>
            <person name="Otani M."/>
            <person name="Fukuda T."/>
            <person name="Manabe T."/>
            <person name="Gomi K."/>
            <person name="Tabuchi M."/>
            <person name="Akimitsu K."/>
            <person name="Kataoka I."/>
        </authorList>
    </citation>
    <scope>NUCLEOTIDE SEQUENCE [LARGE SCALE GENOMIC DNA]</scope>
    <source>
        <strain evidence="3">cv. Fuchu</strain>
    </source>
</reference>
<gene>
    <name evidence="2" type="ORF">Acr_03g0011630</name>
</gene>
<proteinExistence type="predicted"/>
<name>A0A7J0EEV8_9ERIC</name>
<dbReference type="EMBL" id="BJWL01000003">
    <property type="protein sequence ID" value="GFY84389.1"/>
    <property type="molecule type" value="Genomic_DNA"/>
</dbReference>
<dbReference type="OrthoDB" id="406505at2759"/>
<comment type="caution">
    <text evidence="2">The sequence shown here is derived from an EMBL/GenBank/DDBJ whole genome shotgun (WGS) entry which is preliminary data.</text>
</comment>
<dbReference type="AlphaFoldDB" id="A0A7J0EEV8"/>
<evidence type="ECO:0000313" key="3">
    <source>
        <dbReference type="Proteomes" id="UP000585474"/>
    </source>
</evidence>
<protein>
    <recommendedName>
        <fullName evidence="1">Expansin-like EG45 domain-containing protein</fullName>
    </recommendedName>
</protein>
<dbReference type="PANTHER" id="PTHR31692:SF56">
    <property type="entry name" value="EXPANSIN-B2-RELATED"/>
    <property type="match status" value="1"/>
</dbReference>
<dbReference type="SUPFAM" id="SSF50685">
    <property type="entry name" value="Barwin-like endoglucanases"/>
    <property type="match status" value="1"/>
</dbReference>
<evidence type="ECO:0000259" key="1">
    <source>
        <dbReference type="PROSITE" id="PS50842"/>
    </source>
</evidence>
<dbReference type="Proteomes" id="UP000585474">
    <property type="component" value="Unassembled WGS sequence"/>
</dbReference>
<dbReference type="InterPro" id="IPR007112">
    <property type="entry name" value="Expansin/allergen_DPBB_dom"/>
</dbReference>
<dbReference type="Gene3D" id="2.40.40.10">
    <property type="entry name" value="RlpA-like domain"/>
    <property type="match status" value="1"/>
</dbReference>
<keyword evidence="3" id="KW-1185">Reference proteome</keyword>
<dbReference type="PANTHER" id="PTHR31692">
    <property type="entry name" value="EXPANSIN-B3"/>
    <property type="match status" value="1"/>
</dbReference>
<accession>A0A7J0EEV8</accession>
<dbReference type="PROSITE" id="PS50842">
    <property type="entry name" value="EXPANSIN_EG45"/>
    <property type="match status" value="1"/>
</dbReference>
<sequence>MAELIRASILDHGEQPSDIFSSFPSLSSALSSLRLYQRLSSLTNTTKNASRRRKYKCSNPSCSGQPVRMVVTDLCPDCPCMAETAHFDLSGTAFGALANSSEEDQLRGVGVRQIEHAGQVNFTCQLLKPEKTKARLG</sequence>
<dbReference type="Pfam" id="PF03330">
    <property type="entry name" value="DPBB_1"/>
    <property type="match status" value="1"/>
</dbReference>
<organism evidence="2 3">
    <name type="scientific">Actinidia rufa</name>
    <dbReference type="NCBI Taxonomy" id="165716"/>
    <lineage>
        <taxon>Eukaryota</taxon>
        <taxon>Viridiplantae</taxon>
        <taxon>Streptophyta</taxon>
        <taxon>Embryophyta</taxon>
        <taxon>Tracheophyta</taxon>
        <taxon>Spermatophyta</taxon>
        <taxon>Magnoliopsida</taxon>
        <taxon>eudicotyledons</taxon>
        <taxon>Gunneridae</taxon>
        <taxon>Pentapetalae</taxon>
        <taxon>asterids</taxon>
        <taxon>Ericales</taxon>
        <taxon>Actinidiaceae</taxon>
        <taxon>Actinidia</taxon>
    </lineage>
</organism>
<dbReference type="InterPro" id="IPR036908">
    <property type="entry name" value="RlpA-like_sf"/>
</dbReference>
<dbReference type="InterPro" id="IPR009009">
    <property type="entry name" value="RlpA-like_DPBB"/>
</dbReference>